<evidence type="ECO:0000259" key="1">
    <source>
        <dbReference type="Pfam" id="PF03017"/>
    </source>
</evidence>
<organism evidence="2 3">
    <name type="scientific">Cinchona calisaya</name>
    <dbReference type="NCBI Taxonomy" id="153742"/>
    <lineage>
        <taxon>Eukaryota</taxon>
        <taxon>Viridiplantae</taxon>
        <taxon>Streptophyta</taxon>
        <taxon>Embryophyta</taxon>
        <taxon>Tracheophyta</taxon>
        <taxon>Spermatophyta</taxon>
        <taxon>Magnoliopsida</taxon>
        <taxon>eudicotyledons</taxon>
        <taxon>Gunneridae</taxon>
        <taxon>Pentapetalae</taxon>
        <taxon>asterids</taxon>
        <taxon>lamiids</taxon>
        <taxon>Gentianales</taxon>
        <taxon>Rubiaceae</taxon>
        <taxon>Cinchonoideae</taxon>
        <taxon>Cinchoneae</taxon>
        <taxon>Cinchona</taxon>
    </lineage>
</organism>
<keyword evidence="3" id="KW-1185">Reference proteome</keyword>
<reference evidence="2 3" key="1">
    <citation type="submission" date="2024-11" db="EMBL/GenBank/DDBJ databases">
        <title>A near-complete genome assembly of Cinchona calisaya.</title>
        <authorList>
            <person name="Lian D.C."/>
            <person name="Zhao X.W."/>
            <person name="Wei L."/>
        </authorList>
    </citation>
    <scope>NUCLEOTIDE SEQUENCE [LARGE SCALE GENOMIC DNA]</scope>
    <source>
        <tissue evidence="2">Nenye</tissue>
    </source>
</reference>
<dbReference type="InterPro" id="IPR004264">
    <property type="entry name" value="Transposase_23"/>
</dbReference>
<dbReference type="Pfam" id="PF03017">
    <property type="entry name" value="Transposase_23"/>
    <property type="match status" value="1"/>
</dbReference>
<accession>A0ABD2Y9Y0</accession>
<sequence length="108" mass="11949">MAASLSRHQSSSSVNAYSLKIGGSVVLKSMFDLIKIVAKGILQNTDSTTSIRGQQLGANWYEVHVFVLMDWDEELIRPYSRLKTIGDALGTSIAWPRNMCRKSTSLIS</sequence>
<gene>
    <name evidence="2" type="ORF">ACH5RR_033677</name>
</gene>
<feature type="domain" description="Transposase Tnp1/En/Spm-like" evidence="1">
    <location>
        <begin position="25"/>
        <end position="89"/>
    </location>
</feature>
<dbReference type="EMBL" id="JBJUIK010000014">
    <property type="protein sequence ID" value="KAL3503836.1"/>
    <property type="molecule type" value="Genomic_DNA"/>
</dbReference>
<dbReference type="AlphaFoldDB" id="A0ABD2Y9Y0"/>
<evidence type="ECO:0000313" key="3">
    <source>
        <dbReference type="Proteomes" id="UP001630127"/>
    </source>
</evidence>
<name>A0ABD2Y9Y0_9GENT</name>
<comment type="caution">
    <text evidence="2">The sequence shown here is derived from an EMBL/GenBank/DDBJ whole genome shotgun (WGS) entry which is preliminary data.</text>
</comment>
<protein>
    <recommendedName>
        <fullName evidence="1">Transposase Tnp1/En/Spm-like domain-containing protein</fullName>
    </recommendedName>
</protein>
<dbReference type="Proteomes" id="UP001630127">
    <property type="component" value="Unassembled WGS sequence"/>
</dbReference>
<proteinExistence type="predicted"/>
<evidence type="ECO:0000313" key="2">
    <source>
        <dbReference type="EMBL" id="KAL3503836.1"/>
    </source>
</evidence>